<dbReference type="EMBL" id="JADEXQ010000039">
    <property type="protein sequence ID" value="MBE9030579.1"/>
    <property type="molecule type" value="Genomic_DNA"/>
</dbReference>
<evidence type="ECO:0000259" key="2">
    <source>
        <dbReference type="SMART" id="SM01204"/>
    </source>
</evidence>
<dbReference type="SMART" id="SM01204">
    <property type="entry name" value="FIST_C"/>
    <property type="match status" value="1"/>
</dbReference>
<feature type="domain" description="FIST" evidence="1">
    <location>
        <begin position="40"/>
        <end position="238"/>
    </location>
</feature>
<dbReference type="Pfam" id="PF10442">
    <property type="entry name" value="FIST_C"/>
    <property type="match status" value="1"/>
</dbReference>
<dbReference type="InterPro" id="IPR019494">
    <property type="entry name" value="FIST_C"/>
</dbReference>
<dbReference type="Pfam" id="PF08495">
    <property type="entry name" value="FIST"/>
    <property type="match status" value="1"/>
</dbReference>
<evidence type="ECO:0000313" key="3">
    <source>
        <dbReference type="EMBL" id="MBE9030579.1"/>
    </source>
</evidence>
<dbReference type="SMART" id="SM00897">
    <property type="entry name" value="FIST"/>
    <property type="match status" value="1"/>
</dbReference>
<accession>A0A928VR45</accession>
<evidence type="ECO:0000259" key="1">
    <source>
        <dbReference type="SMART" id="SM00897"/>
    </source>
</evidence>
<dbReference type="PANTHER" id="PTHR40252:SF2">
    <property type="entry name" value="BLR0328 PROTEIN"/>
    <property type="match status" value="1"/>
</dbReference>
<organism evidence="3 4">
    <name type="scientific">Romeriopsis navalis LEGE 11480</name>
    <dbReference type="NCBI Taxonomy" id="2777977"/>
    <lineage>
        <taxon>Bacteria</taxon>
        <taxon>Bacillati</taxon>
        <taxon>Cyanobacteriota</taxon>
        <taxon>Cyanophyceae</taxon>
        <taxon>Leptolyngbyales</taxon>
        <taxon>Leptolyngbyaceae</taxon>
        <taxon>Romeriopsis</taxon>
        <taxon>Romeriopsis navalis</taxon>
    </lineage>
</organism>
<dbReference type="RefSeq" id="WP_264325409.1">
    <property type="nucleotide sequence ID" value="NZ_JADEXQ010000039.1"/>
</dbReference>
<proteinExistence type="predicted"/>
<protein>
    <submittedName>
        <fullName evidence="3">FIST C-terminal domain-containing protein</fullName>
    </submittedName>
</protein>
<dbReference type="PANTHER" id="PTHR40252">
    <property type="entry name" value="BLR0328 PROTEIN"/>
    <property type="match status" value="1"/>
</dbReference>
<evidence type="ECO:0000313" key="4">
    <source>
        <dbReference type="Proteomes" id="UP000625316"/>
    </source>
</evidence>
<sequence>MKDAPIVFQAVISHSNDPDTLSAAIELIEHSQRQLAGAIAQTGILFAAPDFEHQVLLRHISQAFPHLQLIGGSSDAEISSEMGFQEDSCVLVLFHSDEIEMVVGIGHELSQNAAQATATAIAQAQSQLTQPSKLCITFADGLTQDGNQVLTGLQAVLGDHFPILGGITSDQMRFQQTRQFFHNAEINNAVMSDAVVVLLFAGPLQFSHRTAQGWTPLSQKGEITKVGGTTLTEINGQPTLEFYRPYLNGAAPTVEYPLAIFTAPDNEQFYLREPIRSDPMTGSLTSTASFPETGTVQIAYGEREKLIAASQQGFIQALADYDGNHPAIVLLFSCATRRVVLGTRTTEEYHVVQSLNQLQLPIIGFYTYGEIAPLNYNQPSEVHHATLVSLIIGT</sequence>
<dbReference type="Proteomes" id="UP000625316">
    <property type="component" value="Unassembled WGS sequence"/>
</dbReference>
<gene>
    <name evidence="3" type="ORF">IQ266_12645</name>
</gene>
<name>A0A928VR45_9CYAN</name>
<reference evidence="3" key="1">
    <citation type="submission" date="2020-10" db="EMBL/GenBank/DDBJ databases">
        <authorList>
            <person name="Castelo-Branco R."/>
            <person name="Eusebio N."/>
            <person name="Adriana R."/>
            <person name="Vieira A."/>
            <person name="Brugerolle De Fraissinette N."/>
            <person name="Rezende De Castro R."/>
            <person name="Schneider M.P."/>
            <person name="Vasconcelos V."/>
            <person name="Leao P.N."/>
        </authorList>
    </citation>
    <scope>NUCLEOTIDE SEQUENCE</scope>
    <source>
        <strain evidence="3">LEGE 11480</strain>
    </source>
</reference>
<keyword evidence="4" id="KW-1185">Reference proteome</keyword>
<dbReference type="AlphaFoldDB" id="A0A928VR45"/>
<feature type="domain" description="FIST C-domain" evidence="2">
    <location>
        <begin position="239"/>
        <end position="374"/>
    </location>
</feature>
<dbReference type="InterPro" id="IPR013702">
    <property type="entry name" value="FIST_domain_N"/>
</dbReference>
<comment type="caution">
    <text evidence="3">The sequence shown here is derived from an EMBL/GenBank/DDBJ whole genome shotgun (WGS) entry which is preliminary data.</text>
</comment>